<dbReference type="SUPFAM" id="SSF56801">
    <property type="entry name" value="Acetyl-CoA synthetase-like"/>
    <property type="match status" value="1"/>
</dbReference>
<dbReference type="InterPro" id="IPR036736">
    <property type="entry name" value="ACP-like_sf"/>
</dbReference>
<keyword evidence="9" id="KW-1185">Reference proteome</keyword>
<evidence type="ECO:0000256" key="4">
    <source>
        <dbReference type="ARBA" id="ARBA00022598"/>
    </source>
</evidence>
<dbReference type="Gene3D" id="3.40.50.12780">
    <property type="entry name" value="N-terminal domain of ligase-like"/>
    <property type="match status" value="1"/>
</dbReference>
<dbReference type="InterPro" id="IPR006162">
    <property type="entry name" value="Ppantetheine_attach_site"/>
</dbReference>
<dbReference type="GO" id="GO:0006633">
    <property type="term" value="P:fatty acid biosynthetic process"/>
    <property type="evidence" value="ECO:0007669"/>
    <property type="project" value="TreeGrafter"/>
</dbReference>
<dbReference type="InterPro" id="IPR045851">
    <property type="entry name" value="AMP-bd_C_sf"/>
</dbReference>
<dbReference type="GO" id="GO:0005886">
    <property type="term" value="C:plasma membrane"/>
    <property type="evidence" value="ECO:0007669"/>
    <property type="project" value="TreeGrafter"/>
</dbReference>
<dbReference type="PANTHER" id="PTHR22754">
    <property type="entry name" value="DISCO-INTERACTING PROTEIN 2 DIP2 -RELATED"/>
    <property type="match status" value="1"/>
</dbReference>
<dbReference type="EMBL" id="SOPX01000004">
    <property type="protein sequence ID" value="TFB29413.1"/>
    <property type="molecule type" value="Genomic_DNA"/>
</dbReference>
<evidence type="ECO:0000259" key="5">
    <source>
        <dbReference type="PROSITE" id="PS50075"/>
    </source>
</evidence>
<dbReference type="PROSITE" id="PS00455">
    <property type="entry name" value="AMP_BINDING"/>
    <property type="match status" value="1"/>
</dbReference>
<dbReference type="PROSITE" id="PS00012">
    <property type="entry name" value="PHOSPHOPANTETHEINE"/>
    <property type="match status" value="1"/>
</dbReference>
<name>A0A497XWB9_9SPHI</name>
<evidence type="ECO:0000256" key="3">
    <source>
        <dbReference type="ARBA" id="ARBA00022553"/>
    </source>
</evidence>
<dbReference type="Proteomes" id="UP000297429">
    <property type="component" value="Unassembled WGS sequence"/>
</dbReference>
<reference evidence="7 9" key="2">
    <citation type="submission" date="2019-03" db="EMBL/GenBank/DDBJ databases">
        <authorList>
            <person name="He R.-H."/>
        </authorList>
    </citation>
    <scope>NUCLEOTIDE SEQUENCE [LARGE SCALE GENOMIC DNA]</scope>
    <source>
        <strain evidence="7 9">DSM 19624</strain>
    </source>
</reference>
<dbReference type="InterPro" id="IPR040097">
    <property type="entry name" value="FAAL/FAAC"/>
</dbReference>
<dbReference type="Pfam" id="PF00501">
    <property type="entry name" value="AMP-binding"/>
    <property type="match status" value="1"/>
</dbReference>
<dbReference type="Gene3D" id="3.30.300.30">
    <property type="match status" value="1"/>
</dbReference>
<evidence type="ECO:0000313" key="6">
    <source>
        <dbReference type="EMBL" id="RLJ72742.1"/>
    </source>
</evidence>
<sequence>MPVTSVNCKSILDCLSYFSEETPEKKAFVFLKSAIATEECISYAGLYLKVRRLSMGIAAIVGVGKPVFLIYQDAYEFLVTFLACQQAGLIPVPLPYLKGDRQLERLVPIQHDINAAAILCNAKVRDSIESSLFKFEEIEDLLLLATDELSISSLVGREIAVPHHEISFVQYTSGSTGNPKGVIVSTESLLHNQKLLQETFGCNAQSVIFSWLPFHHDMGLIGNILHTIYTGSTCILMPPMDFIQTPLKWLQYISMYKVTHSGGPNFAYDLCVDKIAASACKDIDLSSWKVAYNGAEPVSNDTMIRFSKHFKDSGFDYDAFYPCYGLAEATLLVSGRNAKKSPQEMIRVTRNTKNNRKALLDTIGENTRLLISSGTVAPEMDVRLFSPEGSSITDENLEGEVCIAGKSVTKGYWNKPEEHLFYHAEGIRFLRTGDLGFLIHNELFISGRLKEMIIIRGQNFYPGDIEQHVSKLNEAIGLNGVAAFLLPGTESRLVIAIEIKRTAIQELDKVALIKKADGIVNGIFGIDPYNILLISPLGIPRTTSGKLQRTKCAELYHQNLFKIIKAKIDQHEKPVSEAGIGLLIEEVKQLGDYESIKKYLLLVIRLKVNGLNISDLNENSDLTESGLDSLRAMELINTINKDLNIYIDTTLMFQANTLPGLIGLIENMLWLKNEQSSGKEIIL</sequence>
<keyword evidence="4 6" id="KW-0436">Ligase</keyword>
<dbReference type="InterPro" id="IPR009081">
    <property type="entry name" value="PP-bd_ACP"/>
</dbReference>
<evidence type="ECO:0000313" key="7">
    <source>
        <dbReference type="EMBL" id="TFB29413.1"/>
    </source>
</evidence>
<accession>A0A497XWB9</accession>
<dbReference type="CDD" id="cd05931">
    <property type="entry name" value="FAAL"/>
    <property type="match status" value="1"/>
</dbReference>
<evidence type="ECO:0000256" key="2">
    <source>
        <dbReference type="ARBA" id="ARBA00022450"/>
    </source>
</evidence>
<keyword evidence="3" id="KW-0597">Phosphoprotein</keyword>
<dbReference type="InterPro" id="IPR000873">
    <property type="entry name" value="AMP-dep_synth/lig_dom"/>
</dbReference>
<dbReference type="Proteomes" id="UP000273898">
    <property type="component" value="Unassembled WGS sequence"/>
</dbReference>
<evidence type="ECO:0000313" key="8">
    <source>
        <dbReference type="Proteomes" id="UP000273898"/>
    </source>
</evidence>
<dbReference type="EMBL" id="RCCK01000014">
    <property type="protein sequence ID" value="RLJ72742.1"/>
    <property type="molecule type" value="Genomic_DNA"/>
</dbReference>
<dbReference type="FunFam" id="3.40.50.12780:FF:000013">
    <property type="entry name" value="Long-chain-fatty-acid--AMP ligase FadD32"/>
    <property type="match status" value="1"/>
</dbReference>
<evidence type="ECO:0000256" key="1">
    <source>
        <dbReference type="ARBA" id="ARBA00006432"/>
    </source>
</evidence>
<organism evidence="6 8">
    <name type="scientific">Pedobacter alluvionis</name>
    <dbReference type="NCBI Taxonomy" id="475253"/>
    <lineage>
        <taxon>Bacteria</taxon>
        <taxon>Pseudomonadati</taxon>
        <taxon>Bacteroidota</taxon>
        <taxon>Sphingobacteriia</taxon>
        <taxon>Sphingobacteriales</taxon>
        <taxon>Sphingobacteriaceae</taxon>
        <taxon>Pedobacter</taxon>
    </lineage>
</organism>
<dbReference type="OrthoDB" id="9778383at2"/>
<comment type="caution">
    <text evidence="6">The sequence shown here is derived from an EMBL/GenBank/DDBJ whole genome shotgun (WGS) entry which is preliminary data.</text>
</comment>
<proteinExistence type="inferred from homology"/>
<dbReference type="GO" id="GO:0071766">
    <property type="term" value="P:Actinobacterium-type cell wall biogenesis"/>
    <property type="evidence" value="ECO:0007669"/>
    <property type="project" value="UniProtKB-ARBA"/>
</dbReference>
<dbReference type="Pfam" id="PF00550">
    <property type="entry name" value="PP-binding"/>
    <property type="match status" value="1"/>
</dbReference>
<feature type="domain" description="Carrier" evidence="5">
    <location>
        <begin position="592"/>
        <end position="669"/>
    </location>
</feature>
<dbReference type="GO" id="GO:0016874">
    <property type="term" value="F:ligase activity"/>
    <property type="evidence" value="ECO:0007669"/>
    <property type="project" value="UniProtKB-KW"/>
</dbReference>
<dbReference type="InterPro" id="IPR042099">
    <property type="entry name" value="ANL_N_sf"/>
</dbReference>
<gene>
    <name evidence="6" type="ORF">BCL90_4383</name>
    <name evidence="7" type="ORF">E3V97_20460</name>
</gene>
<dbReference type="PANTHER" id="PTHR22754:SF32">
    <property type="entry name" value="DISCO-INTERACTING PROTEIN 2"/>
    <property type="match status" value="1"/>
</dbReference>
<dbReference type="RefSeq" id="WP_121286856.1">
    <property type="nucleotide sequence ID" value="NZ_RCCK01000014.1"/>
</dbReference>
<protein>
    <submittedName>
        <fullName evidence="6">Acyl-CoA synthetase (AMP-forming)/AMP-acid ligase II</fullName>
    </submittedName>
</protein>
<comment type="similarity">
    <text evidence="1">Belongs to the ATP-dependent AMP-binding enzyme family.</text>
</comment>
<evidence type="ECO:0000313" key="9">
    <source>
        <dbReference type="Proteomes" id="UP000297429"/>
    </source>
</evidence>
<dbReference type="AlphaFoldDB" id="A0A497XWB9"/>
<reference evidence="6 8" key="1">
    <citation type="submission" date="2018-10" db="EMBL/GenBank/DDBJ databases">
        <title>Genomic Encyclopedia of Archaeal and Bacterial Type Strains, Phase II (KMG-II): from individual species to whole genera.</title>
        <authorList>
            <person name="Goeker M."/>
        </authorList>
    </citation>
    <scope>NUCLEOTIDE SEQUENCE [LARGE SCALE GENOMIC DNA]</scope>
    <source>
        <strain evidence="6 8">DSM 19624</strain>
    </source>
</reference>
<dbReference type="GO" id="GO:0070566">
    <property type="term" value="F:adenylyltransferase activity"/>
    <property type="evidence" value="ECO:0007669"/>
    <property type="project" value="TreeGrafter"/>
</dbReference>
<dbReference type="PROSITE" id="PS50075">
    <property type="entry name" value="CARRIER"/>
    <property type="match status" value="1"/>
</dbReference>
<dbReference type="SUPFAM" id="SSF47336">
    <property type="entry name" value="ACP-like"/>
    <property type="match status" value="1"/>
</dbReference>
<dbReference type="Gene3D" id="1.10.1200.10">
    <property type="entry name" value="ACP-like"/>
    <property type="match status" value="1"/>
</dbReference>
<dbReference type="InterPro" id="IPR020845">
    <property type="entry name" value="AMP-binding_CS"/>
</dbReference>
<keyword evidence="2" id="KW-0596">Phosphopantetheine</keyword>